<protein>
    <submittedName>
        <fullName evidence="2">Glycosyl transferase family 2</fullName>
    </submittedName>
</protein>
<dbReference type="Pfam" id="PF00535">
    <property type="entry name" value="Glycos_transf_2"/>
    <property type="match status" value="1"/>
</dbReference>
<name>A0A1T4PV72_9SPIR</name>
<organism evidence="2 3">
    <name type="scientific">Treponema berlinense</name>
    <dbReference type="NCBI Taxonomy" id="225004"/>
    <lineage>
        <taxon>Bacteria</taxon>
        <taxon>Pseudomonadati</taxon>
        <taxon>Spirochaetota</taxon>
        <taxon>Spirochaetia</taxon>
        <taxon>Spirochaetales</taxon>
        <taxon>Treponemataceae</taxon>
        <taxon>Treponema</taxon>
    </lineage>
</organism>
<dbReference type="PANTHER" id="PTHR22916">
    <property type="entry name" value="GLYCOSYLTRANSFERASE"/>
    <property type="match status" value="1"/>
</dbReference>
<keyword evidence="3" id="KW-1185">Reference proteome</keyword>
<dbReference type="InterPro" id="IPR001173">
    <property type="entry name" value="Glyco_trans_2-like"/>
</dbReference>
<dbReference type="SUPFAM" id="SSF53448">
    <property type="entry name" value="Nucleotide-diphospho-sugar transferases"/>
    <property type="match status" value="1"/>
</dbReference>
<keyword evidence="2" id="KW-0808">Transferase</keyword>
<accession>A0A1T4PV72</accession>
<gene>
    <name evidence="2" type="ORF">SAMN02745152_01751</name>
</gene>
<dbReference type="Gene3D" id="3.90.550.10">
    <property type="entry name" value="Spore Coat Polysaccharide Biosynthesis Protein SpsA, Chain A"/>
    <property type="match status" value="1"/>
</dbReference>
<dbReference type="RefSeq" id="WP_078931474.1">
    <property type="nucleotide sequence ID" value="NZ_FUXC01000010.1"/>
</dbReference>
<dbReference type="OrthoDB" id="359254at2"/>
<dbReference type="InterPro" id="IPR029044">
    <property type="entry name" value="Nucleotide-diphossugar_trans"/>
</dbReference>
<sequence>MFNLFKKKSIKISVCVPVCGTQKFLSACLESICAQSFCGFEVIVVDDEGIERLKEKKLNTGQILKEFCKKHKSSNFCIRFIQHEKNKGLVEARRSAVYAAAGKYIMFVDSDDFLLPDALSTLYDIAEKKGADIVHGMAKVKTRRELKNLSEKDKKFSENRILEITKKITNVFVGADGGSEGFLCKDEILNGFLVQRNHCGFLWAKLFERELCLNAFEKIPPVYCVFAEDFLIYFFLAFYAKKYAGIKNEVYSYCVDTGISSEKKIYSLEQWKKVCSAASASTVLLDFVQEKDIENKTLTESEIEELRKTCRYYAKNNLEQLKKTVIPELQTQAYEELCEWWGKEMIKSVEK</sequence>
<evidence type="ECO:0000313" key="3">
    <source>
        <dbReference type="Proteomes" id="UP000190395"/>
    </source>
</evidence>
<dbReference type="GO" id="GO:0016758">
    <property type="term" value="F:hexosyltransferase activity"/>
    <property type="evidence" value="ECO:0007669"/>
    <property type="project" value="UniProtKB-ARBA"/>
</dbReference>
<dbReference type="CDD" id="cd00761">
    <property type="entry name" value="Glyco_tranf_GTA_type"/>
    <property type="match status" value="1"/>
</dbReference>
<dbReference type="AlphaFoldDB" id="A0A1T4PV72"/>
<dbReference type="STRING" id="225004.SAMN02745152_01751"/>
<dbReference type="Proteomes" id="UP000190395">
    <property type="component" value="Unassembled WGS sequence"/>
</dbReference>
<evidence type="ECO:0000259" key="1">
    <source>
        <dbReference type="Pfam" id="PF00535"/>
    </source>
</evidence>
<proteinExistence type="predicted"/>
<feature type="domain" description="Glycosyltransferase 2-like" evidence="1">
    <location>
        <begin position="13"/>
        <end position="141"/>
    </location>
</feature>
<dbReference type="GeneID" id="303367980"/>
<dbReference type="EMBL" id="FUXC01000010">
    <property type="protein sequence ID" value="SJZ95403.1"/>
    <property type="molecule type" value="Genomic_DNA"/>
</dbReference>
<reference evidence="2 3" key="1">
    <citation type="submission" date="2017-02" db="EMBL/GenBank/DDBJ databases">
        <authorList>
            <person name="Peterson S.W."/>
        </authorList>
    </citation>
    <scope>NUCLEOTIDE SEQUENCE [LARGE SCALE GENOMIC DNA]</scope>
    <source>
        <strain evidence="2 3">ATCC BAA-909</strain>
    </source>
</reference>
<dbReference type="PANTHER" id="PTHR22916:SF3">
    <property type="entry name" value="UDP-GLCNAC:BETAGAL BETA-1,3-N-ACETYLGLUCOSAMINYLTRANSFERASE-LIKE PROTEIN 1"/>
    <property type="match status" value="1"/>
</dbReference>
<evidence type="ECO:0000313" key="2">
    <source>
        <dbReference type="EMBL" id="SJZ95403.1"/>
    </source>
</evidence>